<reference evidence="2 3" key="1">
    <citation type="journal article" date="2024" name="Ann. Entomol. Soc. Am.">
        <title>Genomic analyses of the southern and eastern yellowjacket wasps (Hymenoptera: Vespidae) reveal evolutionary signatures of social life.</title>
        <authorList>
            <person name="Catto M.A."/>
            <person name="Caine P.B."/>
            <person name="Orr S.E."/>
            <person name="Hunt B.G."/>
            <person name="Goodisman M.A.D."/>
        </authorList>
    </citation>
    <scope>NUCLEOTIDE SEQUENCE [LARGE SCALE GENOMIC DNA]</scope>
    <source>
        <strain evidence="2">232</strain>
        <tissue evidence="2">Head and thorax</tissue>
    </source>
</reference>
<keyword evidence="3" id="KW-1185">Reference proteome</keyword>
<dbReference type="Proteomes" id="UP001607303">
    <property type="component" value="Unassembled WGS sequence"/>
</dbReference>
<feature type="region of interest" description="Disordered" evidence="1">
    <location>
        <begin position="60"/>
        <end position="81"/>
    </location>
</feature>
<feature type="region of interest" description="Disordered" evidence="1">
    <location>
        <begin position="351"/>
        <end position="373"/>
    </location>
</feature>
<organism evidence="2 3">
    <name type="scientific">Vespula maculifrons</name>
    <name type="common">Eastern yellow jacket</name>
    <name type="synonym">Wasp</name>
    <dbReference type="NCBI Taxonomy" id="7453"/>
    <lineage>
        <taxon>Eukaryota</taxon>
        <taxon>Metazoa</taxon>
        <taxon>Ecdysozoa</taxon>
        <taxon>Arthropoda</taxon>
        <taxon>Hexapoda</taxon>
        <taxon>Insecta</taxon>
        <taxon>Pterygota</taxon>
        <taxon>Neoptera</taxon>
        <taxon>Endopterygota</taxon>
        <taxon>Hymenoptera</taxon>
        <taxon>Apocrita</taxon>
        <taxon>Aculeata</taxon>
        <taxon>Vespoidea</taxon>
        <taxon>Vespidae</taxon>
        <taxon>Vespinae</taxon>
        <taxon>Vespula</taxon>
    </lineage>
</organism>
<sequence length="606" mass="65536">MPRLPMPHTWKLYSPVQNFKSEGGTSAPATSLEAMFSCSKFQIRACANFSRQLRFVSGSHDVERGGTSRRSHDARRGGTSAPATSLEAMFSCSKFQIRACANFSRQLSFVSGSHDVERGGTSRRATSFDSIFSCSKVQFLGGGTSAPATSLEAMFSCSKFQIRACANFSRQLRFVSGSHDVERGGTSRRSYDARRGGTSAPATSLEAMFSCSKFQIRACANFSRQLSFVSGSHDVERGGTSRRATSFDSIFSCSKVQFLGGGTSAPATSLEAMFSCSKFQIRACANFSRQLRFVSGSHDVERGGTSRRSYDARRGGTSAPATSLEAMFSCSKFQIRACANFSRQLSFVSGSHDVERGGTSRRSHDARRGGTSAPATSLEAMFSCSKFQIRACANFSRQLSFVSGSHDVERGGTSRRATSFDSIFSCSKVQFLGGGTSAPATSLEAMFSCSKFQIRACANFSRQLRFVSGSHDVERGGTSRRSYDARRGGTSAPATSLEAMFSCSKFQIRACANFSRQLSFVSGSHDVERGGTSRRSYDARRGGTSAPATSLEAMFSCSKFQIRACANFSRQLRFVSGSHDVERGGTSRRATSFDSIFSCSKVQFLG</sequence>
<dbReference type="AlphaFoldDB" id="A0ABD2BU34"/>
<feature type="region of interest" description="Disordered" evidence="1">
    <location>
        <begin position="471"/>
        <end position="491"/>
    </location>
</feature>
<feature type="region of interest" description="Disordered" evidence="1">
    <location>
        <begin position="525"/>
        <end position="545"/>
    </location>
</feature>
<evidence type="ECO:0000313" key="3">
    <source>
        <dbReference type="Proteomes" id="UP001607303"/>
    </source>
</evidence>
<protein>
    <submittedName>
        <fullName evidence="2">Inactive tyrosine-protein kinase 7</fullName>
    </submittedName>
</protein>
<feature type="compositionally biased region" description="Basic and acidic residues" evidence="1">
    <location>
        <begin position="179"/>
        <end position="195"/>
    </location>
</feature>
<keyword evidence="2" id="KW-0418">Kinase</keyword>
<evidence type="ECO:0000313" key="2">
    <source>
        <dbReference type="EMBL" id="KAL2736261.1"/>
    </source>
</evidence>
<feature type="compositionally biased region" description="Basic and acidic residues" evidence="1">
    <location>
        <begin position="352"/>
        <end position="368"/>
    </location>
</feature>
<name>A0ABD2BU34_VESMC</name>
<feature type="compositionally biased region" description="Basic and acidic residues" evidence="1">
    <location>
        <begin position="298"/>
        <end position="314"/>
    </location>
</feature>
<feature type="compositionally biased region" description="Basic and acidic residues" evidence="1">
    <location>
        <begin position="60"/>
        <end position="76"/>
    </location>
</feature>
<accession>A0ABD2BU34</accession>
<comment type="caution">
    <text evidence="2">The sequence shown here is derived from an EMBL/GenBank/DDBJ whole genome shotgun (WGS) entry which is preliminary data.</text>
</comment>
<dbReference type="EMBL" id="JAYRBN010000066">
    <property type="protein sequence ID" value="KAL2736261.1"/>
    <property type="molecule type" value="Genomic_DNA"/>
</dbReference>
<gene>
    <name evidence="2" type="ORF">V1477_012770</name>
</gene>
<feature type="compositionally biased region" description="Basic and acidic residues" evidence="1">
    <location>
        <begin position="471"/>
        <end position="487"/>
    </location>
</feature>
<evidence type="ECO:0000256" key="1">
    <source>
        <dbReference type="SAM" id="MobiDB-lite"/>
    </source>
</evidence>
<feature type="compositionally biased region" description="Basic and acidic residues" evidence="1">
    <location>
        <begin position="525"/>
        <end position="541"/>
    </location>
</feature>
<dbReference type="GO" id="GO:0016301">
    <property type="term" value="F:kinase activity"/>
    <property type="evidence" value="ECO:0007669"/>
    <property type="project" value="UniProtKB-KW"/>
</dbReference>
<keyword evidence="2" id="KW-0808">Transferase</keyword>
<proteinExistence type="predicted"/>
<feature type="region of interest" description="Disordered" evidence="1">
    <location>
        <begin position="298"/>
        <end position="318"/>
    </location>
</feature>
<feature type="region of interest" description="Disordered" evidence="1">
    <location>
        <begin position="179"/>
        <end position="199"/>
    </location>
</feature>